<dbReference type="EMBL" id="KV918775">
    <property type="protein sequence ID" value="OSX80402.1"/>
    <property type="molecule type" value="Genomic_DNA"/>
</dbReference>
<evidence type="ECO:0008006" key="3">
    <source>
        <dbReference type="Google" id="ProtNLM"/>
    </source>
</evidence>
<accession>A0A1X6PHS9</accession>
<feature type="non-terminal residue" evidence="1">
    <location>
        <position position="1"/>
    </location>
</feature>
<dbReference type="AlphaFoldDB" id="A0A1X6PHS9"/>
<feature type="non-terminal residue" evidence="1">
    <location>
        <position position="138"/>
    </location>
</feature>
<gene>
    <name evidence="1" type="ORF">BU14_0052s0018</name>
</gene>
<keyword evidence="2" id="KW-1185">Reference proteome</keyword>
<evidence type="ECO:0000313" key="2">
    <source>
        <dbReference type="Proteomes" id="UP000218209"/>
    </source>
</evidence>
<dbReference type="Gene3D" id="1.25.40.10">
    <property type="entry name" value="Tetratricopeptide repeat domain"/>
    <property type="match status" value="1"/>
</dbReference>
<dbReference type="InterPro" id="IPR011990">
    <property type="entry name" value="TPR-like_helical_dom_sf"/>
</dbReference>
<organism evidence="1 2">
    <name type="scientific">Porphyra umbilicalis</name>
    <name type="common">Purple laver</name>
    <name type="synonym">Red alga</name>
    <dbReference type="NCBI Taxonomy" id="2786"/>
    <lineage>
        <taxon>Eukaryota</taxon>
        <taxon>Rhodophyta</taxon>
        <taxon>Bangiophyceae</taxon>
        <taxon>Bangiales</taxon>
        <taxon>Bangiaceae</taxon>
        <taxon>Porphyra</taxon>
    </lineage>
</organism>
<protein>
    <recommendedName>
        <fullName evidence="3">Suppressor of forked domain-containing protein</fullName>
    </recommendedName>
</protein>
<reference evidence="1 2" key="1">
    <citation type="submission" date="2017-03" db="EMBL/GenBank/DDBJ databases">
        <title>WGS assembly of Porphyra umbilicalis.</title>
        <authorList>
            <person name="Brawley S.H."/>
            <person name="Blouin N.A."/>
            <person name="Ficko-Blean E."/>
            <person name="Wheeler G.L."/>
            <person name="Lohr M."/>
            <person name="Goodson H.V."/>
            <person name="Jenkins J.W."/>
            <person name="Blaby-Haas C.E."/>
            <person name="Helliwell K.E."/>
            <person name="Chan C."/>
            <person name="Marriage T."/>
            <person name="Bhattacharya D."/>
            <person name="Klein A.S."/>
            <person name="Badis Y."/>
            <person name="Brodie J."/>
            <person name="Cao Y."/>
            <person name="Collen J."/>
            <person name="Dittami S.M."/>
            <person name="Gachon C.M."/>
            <person name="Green B.R."/>
            <person name="Karpowicz S."/>
            <person name="Kim J.W."/>
            <person name="Kudahl U."/>
            <person name="Lin S."/>
            <person name="Michel G."/>
            <person name="Mittag M."/>
            <person name="Olson B.J."/>
            <person name="Pangilinan J."/>
            <person name="Peng Y."/>
            <person name="Qiu H."/>
            <person name="Shu S."/>
            <person name="Singer J.T."/>
            <person name="Smith A.G."/>
            <person name="Sprecher B.N."/>
            <person name="Wagner V."/>
            <person name="Wang W."/>
            <person name="Wang Z.-Y."/>
            <person name="Yan J."/>
            <person name="Yarish C."/>
            <person name="Zoeuner-Riek S."/>
            <person name="Zhuang Y."/>
            <person name="Zou Y."/>
            <person name="Lindquist E.A."/>
            <person name="Grimwood J."/>
            <person name="Barry K."/>
            <person name="Rokhsar D.S."/>
            <person name="Schmutz J."/>
            <person name="Stiller J.W."/>
            <person name="Grossman A.R."/>
            <person name="Prochnik S.E."/>
        </authorList>
    </citation>
    <scope>NUCLEOTIDE SEQUENCE [LARGE SCALE GENOMIC DNA]</scope>
    <source>
        <strain evidence="1">4086291</strain>
    </source>
</reference>
<sequence>RPRARRVRAGVGAPPPPGTRKPHWRTYVYVHIGWAVWEETGAADAAAAATVLTALIRRLPRKVTFTKLYRLAAGVHLRARAVPAARRILGAGLGAAPTKASLYAYYIRTELLLGNVGRGAKLADAWAARAPAAVAAYT</sequence>
<evidence type="ECO:0000313" key="1">
    <source>
        <dbReference type="EMBL" id="OSX80402.1"/>
    </source>
</evidence>
<name>A0A1X6PHS9_PORUM</name>
<proteinExistence type="predicted"/>
<dbReference type="Proteomes" id="UP000218209">
    <property type="component" value="Unassembled WGS sequence"/>
</dbReference>